<comment type="caution">
    <text evidence="3">The sequence shown here is derived from an EMBL/GenBank/DDBJ whole genome shotgun (WGS) entry which is preliminary data.</text>
</comment>
<evidence type="ECO:0000259" key="2">
    <source>
        <dbReference type="Pfam" id="PF07859"/>
    </source>
</evidence>
<sequence length="312" mass="33226">MTVDSAVQTLINGLAEQGQKPFGEISVAEGRAVVASFTGLQKPAQEVARVVDETIDGPGGEQRLRIFIPENQGTTPLPVVVYYYGGGFVAGSLDVAEESNRALANDTGAIVVAASYRLAPEHKFPAATDDTFAALRWAAEHISEYGGDPARIAVMGDSAGGNLAAVAAQRARDEGGPELAAQVLIYPAIDATADTESKREFAEGYVISTADMDYFWSQYLNSPEEAADPRATPSRGNLAGLPPALVLSVEYEVLRDEAEDYADQLSAAGVAVEKVRLPGLIHGVYNMSGAIPRWTEIHDTTVDFLRDKLQVN</sequence>
<proteinExistence type="predicted"/>
<organism evidence="3 4">
    <name type="scientific">Corynebacterium lemuris</name>
    <dbReference type="NCBI Taxonomy" id="1859292"/>
    <lineage>
        <taxon>Bacteria</taxon>
        <taxon>Bacillati</taxon>
        <taxon>Actinomycetota</taxon>
        <taxon>Actinomycetes</taxon>
        <taxon>Mycobacteriales</taxon>
        <taxon>Corynebacteriaceae</taxon>
        <taxon>Corynebacterium</taxon>
    </lineage>
</organism>
<dbReference type="Gene3D" id="3.40.50.1820">
    <property type="entry name" value="alpha/beta hydrolase"/>
    <property type="match status" value="1"/>
</dbReference>
<dbReference type="GO" id="GO:0016787">
    <property type="term" value="F:hydrolase activity"/>
    <property type="evidence" value="ECO:0007669"/>
    <property type="project" value="UniProtKB-KW"/>
</dbReference>
<reference evidence="3 4" key="1">
    <citation type="submission" date="2022-08" db="EMBL/GenBank/DDBJ databases">
        <title>YIM 101645 draft genome.</title>
        <authorList>
            <person name="Chen X."/>
        </authorList>
    </citation>
    <scope>NUCLEOTIDE SEQUENCE [LARGE SCALE GENOMIC DNA]</scope>
    <source>
        <strain evidence="3 4">YIM 101645</strain>
    </source>
</reference>
<dbReference type="InterPro" id="IPR050300">
    <property type="entry name" value="GDXG_lipolytic_enzyme"/>
</dbReference>
<evidence type="ECO:0000256" key="1">
    <source>
        <dbReference type="ARBA" id="ARBA00022801"/>
    </source>
</evidence>
<dbReference type="PANTHER" id="PTHR48081:SF8">
    <property type="entry name" value="ALPHA_BETA HYDROLASE FOLD-3 DOMAIN-CONTAINING PROTEIN-RELATED"/>
    <property type="match status" value="1"/>
</dbReference>
<dbReference type="InterPro" id="IPR029058">
    <property type="entry name" value="AB_hydrolase_fold"/>
</dbReference>
<dbReference type="InterPro" id="IPR013094">
    <property type="entry name" value="AB_hydrolase_3"/>
</dbReference>
<gene>
    <name evidence="3" type="ORF">NYP18_08835</name>
</gene>
<keyword evidence="4" id="KW-1185">Reference proteome</keyword>
<feature type="domain" description="Alpha/beta hydrolase fold-3" evidence="2">
    <location>
        <begin position="80"/>
        <end position="285"/>
    </location>
</feature>
<dbReference type="RefSeq" id="WP_259427827.1">
    <property type="nucleotide sequence ID" value="NZ_JANWTC010000005.1"/>
</dbReference>
<keyword evidence="1 3" id="KW-0378">Hydrolase</keyword>
<accession>A0ABT2FZ71</accession>
<dbReference type="EMBL" id="JANWTC010000005">
    <property type="protein sequence ID" value="MCS5479763.1"/>
    <property type="molecule type" value="Genomic_DNA"/>
</dbReference>
<dbReference type="Proteomes" id="UP001205965">
    <property type="component" value="Unassembled WGS sequence"/>
</dbReference>
<name>A0ABT2FZ71_9CORY</name>
<evidence type="ECO:0000313" key="4">
    <source>
        <dbReference type="Proteomes" id="UP001205965"/>
    </source>
</evidence>
<dbReference type="SUPFAM" id="SSF53474">
    <property type="entry name" value="alpha/beta-Hydrolases"/>
    <property type="match status" value="1"/>
</dbReference>
<protein>
    <submittedName>
        <fullName evidence="3">Alpha/beta hydrolase</fullName>
    </submittedName>
</protein>
<evidence type="ECO:0000313" key="3">
    <source>
        <dbReference type="EMBL" id="MCS5479763.1"/>
    </source>
</evidence>
<dbReference type="Pfam" id="PF07859">
    <property type="entry name" value="Abhydrolase_3"/>
    <property type="match status" value="1"/>
</dbReference>
<dbReference type="PANTHER" id="PTHR48081">
    <property type="entry name" value="AB HYDROLASE SUPERFAMILY PROTEIN C4A8.06C"/>
    <property type="match status" value="1"/>
</dbReference>